<dbReference type="PROSITE" id="PS50885">
    <property type="entry name" value="HAMP"/>
    <property type="match status" value="1"/>
</dbReference>
<proteinExistence type="predicted"/>
<evidence type="ECO:0000313" key="23">
    <source>
        <dbReference type="EMBL" id="PRD65569.1"/>
    </source>
</evidence>
<dbReference type="FunFam" id="3.30.565.10:FF:000010">
    <property type="entry name" value="Sensor histidine kinase RcsC"/>
    <property type="match status" value="1"/>
</dbReference>
<dbReference type="PANTHER" id="PTHR43047">
    <property type="entry name" value="TWO-COMPONENT HISTIDINE PROTEIN KINASE"/>
    <property type="match status" value="1"/>
</dbReference>
<sequence length="902" mass="98731">MSLPIIQFKLKFKLTVLVIGLVVFLTTILGFYFDGVLKAHFSEQAQQQLQHGFNRLSHHLVQTETQLSEGVALLEKDPRFIASMQRMEEAQQQDSPEALLLIDEEKKNLASYLLTHAKLAFHQSAVLYGRRGELIAYAGKEQGRYREAYISFANGRASALQRSEGSSFYASVPLPAPNSPLRYQHPSYQTRPRAGNAIVISYHRTGDELLIRANLNILRDDPGTPIGHLEMSRTLDRSFFDDFSHDLGYGLDTSFDSPYADRAQRLGPGLAVPPIRPIESRDTFIGVIGLPIANGMAYLTARLPHAQGEELLHRSRQQLLLLLLLAIGCTLLLAHVVLRQLLERPLAALRLQIERIQQQDGSGPRQDQDGDEIEAVSQTLDQLAATVHAREQELEQQRQDLEDLLIQRTADLAALHEVGIRLRDAKEAAEGANQAKSEFLAMMSHELRTPMNGILGMAQLLHSQEFSAADRHKHLQVLLDSGQQLHALLNDILNFCQPEAGEIPLQLADCAMPGLLHDCVAAFEAAARHKHLQLDSRCELGTQTHYRIDPLCLRQLLSKLIDNAIKFSHAGRVRVELDLIESDEDGALLEFSVSDTGIGIAAEQLDAVFERFRQLDGSGTRRYGGSGLGLAIARQLAERMGGELGVHSEPGRGSRFWFRLRAPHAAASPLAPIAAPSTAPVLDLEQAGKALGGDPDLLRTVLASFHQDFSDASERLGLLLARDEFEPALRLLHTIKGLAPLCGAGALHQLAQQFEQGLKQGDQRLLQAFTASLQQALAAIAALCAPSDAAPAKASAAPAHPGPDVPGMPDAPGATAVRLAELLPRLEALARLLEGSQVRSQPCSEAIEALLAGTRWQADYAPISESIANFDFEAALQQLQDFASQHLRHWSWPGPSPVPSLA</sequence>
<keyword evidence="5" id="KW-0808">Transferase</keyword>
<dbReference type="CDD" id="cd16922">
    <property type="entry name" value="HATPase_EvgS-ArcB-TorS-like"/>
    <property type="match status" value="1"/>
</dbReference>
<keyword evidence="9" id="KW-0547">Nucleotide-binding</keyword>
<dbReference type="AlphaFoldDB" id="A0A2S9K530"/>
<keyword evidence="9" id="KW-0067">ATP-binding</keyword>
<evidence type="ECO:0000256" key="19">
    <source>
        <dbReference type="SAM" id="Phobius"/>
    </source>
</evidence>
<keyword evidence="7" id="KW-0732">Signal</keyword>
<dbReference type="InterPro" id="IPR005467">
    <property type="entry name" value="His_kinase_dom"/>
</dbReference>
<evidence type="ECO:0000256" key="17">
    <source>
        <dbReference type="SAM" id="Coils"/>
    </source>
</evidence>
<comment type="subcellular location">
    <subcellularLocation>
        <location evidence="2">Endomembrane system</location>
        <topology evidence="2">Multi-pass membrane protein</topology>
    </subcellularLocation>
</comment>
<dbReference type="InterPro" id="IPR003661">
    <property type="entry name" value="HisK_dim/P_dom"/>
</dbReference>
<evidence type="ECO:0000256" key="15">
    <source>
        <dbReference type="ARBA" id="ARBA00070152"/>
    </source>
</evidence>
<dbReference type="Gene3D" id="1.10.287.130">
    <property type="match status" value="1"/>
</dbReference>
<organism evidence="23 24">
    <name type="scientific">Malikia granosa</name>
    <dbReference type="NCBI Taxonomy" id="263067"/>
    <lineage>
        <taxon>Bacteria</taxon>
        <taxon>Pseudomonadati</taxon>
        <taxon>Pseudomonadota</taxon>
        <taxon>Betaproteobacteria</taxon>
        <taxon>Burkholderiales</taxon>
        <taxon>Comamonadaceae</taxon>
        <taxon>Malikia</taxon>
    </lineage>
</organism>
<feature type="transmembrane region" description="Helical" evidence="19">
    <location>
        <begin position="319"/>
        <end position="338"/>
    </location>
</feature>
<feature type="transmembrane region" description="Helical" evidence="19">
    <location>
        <begin position="12"/>
        <end position="33"/>
    </location>
</feature>
<dbReference type="Pfam" id="PF00512">
    <property type="entry name" value="HisKA"/>
    <property type="match status" value="1"/>
</dbReference>
<evidence type="ECO:0000256" key="11">
    <source>
        <dbReference type="ARBA" id="ARBA00023012"/>
    </source>
</evidence>
<accession>A0A2S9K530</accession>
<feature type="coiled-coil region" evidence="17">
    <location>
        <begin position="380"/>
        <end position="411"/>
    </location>
</feature>
<dbReference type="SMART" id="SM00387">
    <property type="entry name" value="HATPase_c"/>
    <property type="match status" value="1"/>
</dbReference>
<dbReference type="SUPFAM" id="SSF55874">
    <property type="entry name" value="ATPase domain of HSP90 chaperone/DNA topoisomerase II/histidine kinase"/>
    <property type="match status" value="1"/>
</dbReference>
<evidence type="ECO:0000259" key="22">
    <source>
        <dbReference type="PROSITE" id="PS50894"/>
    </source>
</evidence>
<keyword evidence="17" id="KW-0175">Coiled coil</keyword>
<dbReference type="Gene3D" id="1.20.120.160">
    <property type="entry name" value="HPT domain"/>
    <property type="match status" value="1"/>
</dbReference>
<evidence type="ECO:0000256" key="4">
    <source>
        <dbReference type="ARBA" id="ARBA00022553"/>
    </source>
</evidence>
<dbReference type="InterPro" id="IPR004358">
    <property type="entry name" value="Sig_transdc_His_kin-like_C"/>
</dbReference>
<dbReference type="SUPFAM" id="SSF47384">
    <property type="entry name" value="Homodimeric domain of signal transducing histidine kinase"/>
    <property type="match status" value="1"/>
</dbReference>
<evidence type="ECO:0000256" key="1">
    <source>
        <dbReference type="ARBA" id="ARBA00000085"/>
    </source>
</evidence>
<dbReference type="PROSITE" id="PS50109">
    <property type="entry name" value="HIS_KIN"/>
    <property type="match status" value="1"/>
</dbReference>
<evidence type="ECO:0000256" key="14">
    <source>
        <dbReference type="ARBA" id="ARBA00058004"/>
    </source>
</evidence>
<evidence type="ECO:0000259" key="21">
    <source>
        <dbReference type="PROSITE" id="PS50885"/>
    </source>
</evidence>
<keyword evidence="10 19" id="KW-1133">Transmembrane helix</keyword>
<evidence type="ECO:0000313" key="24">
    <source>
        <dbReference type="Proteomes" id="UP000238589"/>
    </source>
</evidence>
<dbReference type="InterPro" id="IPR003660">
    <property type="entry name" value="HAMP_dom"/>
</dbReference>
<dbReference type="Gene3D" id="3.30.565.10">
    <property type="entry name" value="Histidine kinase-like ATPase, C-terminal domain"/>
    <property type="match status" value="1"/>
</dbReference>
<dbReference type="InterPro" id="IPR008207">
    <property type="entry name" value="Sig_transdc_His_kin_Hpt_dom"/>
</dbReference>
<evidence type="ECO:0000256" key="12">
    <source>
        <dbReference type="ARBA" id="ARBA00023026"/>
    </source>
</evidence>
<evidence type="ECO:0000256" key="2">
    <source>
        <dbReference type="ARBA" id="ARBA00004127"/>
    </source>
</evidence>
<dbReference type="Pfam" id="PF02518">
    <property type="entry name" value="HATPase_c"/>
    <property type="match status" value="1"/>
</dbReference>
<keyword evidence="12" id="KW-0843">Virulence</keyword>
<feature type="domain" description="HAMP" evidence="21">
    <location>
        <begin position="340"/>
        <end position="392"/>
    </location>
</feature>
<comment type="function">
    <text evidence="14">Member of the two-component regulatory system BvgS/BvgA. Phosphorylates BvgA via a four-step phosphorelay in response to environmental signals.</text>
</comment>
<dbReference type="InterPro" id="IPR036641">
    <property type="entry name" value="HPT_dom_sf"/>
</dbReference>
<dbReference type="Pfam" id="PF01627">
    <property type="entry name" value="Hpt"/>
    <property type="match status" value="1"/>
</dbReference>
<dbReference type="InterPro" id="IPR003594">
    <property type="entry name" value="HATPase_dom"/>
</dbReference>
<evidence type="ECO:0000256" key="6">
    <source>
        <dbReference type="ARBA" id="ARBA00022692"/>
    </source>
</evidence>
<evidence type="ECO:0000256" key="10">
    <source>
        <dbReference type="ARBA" id="ARBA00022989"/>
    </source>
</evidence>
<dbReference type="OrthoDB" id="9810730at2"/>
<feature type="domain" description="HPt" evidence="22">
    <location>
        <begin position="694"/>
        <end position="790"/>
    </location>
</feature>
<dbReference type="SUPFAM" id="SSF47226">
    <property type="entry name" value="Histidine-containing phosphotransfer domain, HPT domain"/>
    <property type="match status" value="1"/>
</dbReference>
<evidence type="ECO:0000256" key="7">
    <source>
        <dbReference type="ARBA" id="ARBA00022729"/>
    </source>
</evidence>
<reference evidence="23 24" key="1">
    <citation type="submission" date="2018-03" db="EMBL/GenBank/DDBJ databases">
        <title>Comparative genomics illustrates the genes involved in a hyperalkaliphilic mechanisms of Serpentinomonas isolated from highly-alkaline calcium-rich serpentinized springs.</title>
        <authorList>
            <person name="Suzuki S."/>
            <person name="Ishii S."/>
            <person name="Walworth N."/>
            <person name="Bird L."/>
            <person name="Kuenen J.G."/>
            <person name="Nealson K.H."/>
        </authorList>
    </citation>
    <scope>NUCLEOTIDE SEQUENCE [LARGE SCALE GENOMIC DNA]</scope>
    <source>
        <strain evidence="23 24">P1</strain>
    </source>
</reference>
<dbReference type="PRINTS" id="PR00344">
    <property type="entry name" value="BCTRLSENSOR"/>
</dbReference>
<comment type="catalytic activity">
    <reaction evidence="1">
        <text>ATP + protein L-histidine = ADP + protein N-phospho-L-histidine.</text>
        <dbReference type="EC" id="2.7.13.3"/>
    </reaction>
</comment>
<keyword evidence="13 19" id="KW-0472">Membrane</keyword>
<evidence type="ECO:0000259" key="20">
    <source>
        <dbReference type="PROSITE" id="PS50109"/>
    </source>
</evidence>
<feature type="domain" description="Histidine kinase" evidence="20">
    <location>
        <begin position="442"/>
        <end position="664"/>
    </location>
</feature>
<gene>
    <name evidence="23" type="ORF">C6P64_08305</name>
</gene>
<dbReference type="EMBL" id="PVLQ01000027">
    <property type="protein sequence ID" value="PRD65569.1"/>
    <property type="molecule type" value="Genomic_DNA"/>
</dbReference>
<evidence type="ECO:0000256" key="9">
    <source>
        <dbReference type="ARBA" id="ARBA00022840"/>
    </source>
</evidence>
<keyword evidence="4 16" id="KW-0597">Phosphoprotein</keyword>
<evidence type="ECO:0000256" key="8">
    <source>
        <dbReference type="ARBA" id="ARBA00022777"/>
    </source>
</evidence>
<evidence type="ECO:0000256" key="16">
    <source>
        <dbReference type="PROSITE-ProRule" id="PRU00110"/>
    </source>
</evidence>
<feature type="region of interest" description="Disordered" evidence="18">
    <location>
        <begin position="792"/>
        <end position="811"/>
    </location>
</feature>
<dbReference type="SMART" id="SM00388">
    <property type="entry name" value="HisKA"/>
    <property type="match status" value="1"/>
</dbReference>
<keyword evidence="6 19" id="KW-0812">Transmembrane</keyword>
<keyword evidence="24" id="KW-1185">Reference proteome</keyword>
<dbReference type="PANTHER" id="PTHR43047:SF64">
    <property type="entry name" value="HISTIDINE KINASE CONTAINING CHEY-HOMOLOGOUS RECEIVER DOMAIN AND PAS DOMAIN-RELATED"/>
    <property type="match status" value="1"/>
</dbReference>
<evidence type="ECO:0000256" key="13">
    <source>
        <dbReference type="ARBA" id="ARBA00023136"/>
    </source>
</evidence>
<evidence type="ECO:0000256" key="18">
    <source>
        <dbReference type="SAM" id="MobiDB-lite"/>
    </source>
</evidence>
<name>A0A2S9K530_9BURK</name>
<evidence type="ECO:0000256" key="5">
    <source>
        <dbReference type="ARBA" id="ARBA00022679"/>
    </source>
</evidence>
<evidence type="ECO:0000256" key="3">
    <source>
        <dbReference type="ARBA" id="ARBA00012438"/>
    </source>
</evidence>
<dbReference type="EC" id="2.7.13.3" evidence="3"/>
<dbReference type="GO" id="GO:0016020">
    <property type="term" value="C:membrane"/>
    <property type="evidence" value="ECO:0007669"/>
    <property type="project" value="UniProtKB-SubCell"/>
</dbReference>
<dbReference type="GO" id="GO:0000155">
    <property type="term" value="F:phosphorelay sensor kinase activity"/>
    <property type="evidence" value="ECO:0007669"/>
    <property type="project" value="InterPro"/>
</dbReference>
<dbReference type="PROSITE" id="PS50894">
    <property type="entry name" value="HPT"/>
    <property type="match status" value="1"/>
</dbReference>
<keyword evidence="8" id="KW-0418">Kinase</keyword>
<dbReference type="Proteomes" id="UP000238589">
    <property type="component" value="Unassembled WGS sequence"/>
</dbReference>
<protein>
    <recommendedName>
        <fullName evidence="15">Virulence sensor protein BvgS</fullName>
        <ecNumber evidence="3">2.7.13.3</ecNumber>
    </recommendedName>
</protein>
<dbReference type="InterPro" id="IPR036890">
    <property type="entry name" value="HATPase_C_sf"/>
</dbReference>
<feature type="modified residue" description="Phosphohistidine" evidence="16">
    <location>
        <position position="733"/>
    </location>
</feature>
<dbReference type="CDD" id="cd00082">
    <property type="entry name" value="HisKA"/>
    <property type="match status" value="1"/>
</dbReference>
<keyword evidence="11" id="KW-0902">Two-component regulatory system</keyword>
<dbReference type="RefSeq" id="WP_105748094.1">
    <property type="nucleotide sequence ID" value="NZ_PVLQ01000027.1"/>
</dbReference>
<dbReference type="Gene3D" id="6.10.340.10">
    <property type="match status" value="1"/>
</dbReference>
<comment type="caution">
    <text evidence="23">The sequence shown here is derived from an EMBL/GenBank/DDBJ whole genome shotgun (WGS) entry which is preliminary data.</text>
</comment>
<dbReference type="InterPro" id="IPR036097">
    <property type="entry name" value="HisK_dim/P_sf"/>
</dbReference>